<keyword evidence="11 14" id="KW-0503">Monooxygenase</keyword>
<proteinExistence type="inferred from homology"/>
<dbReference type="Pfam" id="PF00067">
    <property type="entry name" value="p450"/>
    <property type="match status" value="1"/>
</dbReference>
<name>A0A4S8MN79_DENBC</name>
<organism evidence="15 16">
    <name type="scientific">Dendrothele bispora (strain CBS 962.96)</name>
    <dbReference type="NCBI Taxonomy" id="1314807"/>
    <lineage>
        <taxon>Eukaryota</taxon>
        <taxon>Fungi</taxon>
        <taxon>Dikarya</taxon>
        <taxon>Basidiomycota</taxon>
        <taxon>Agaricomycotina</taxon>
        <taxon>Agaricomycetes</taxon>
        <taxon>Agaricomycetidae</taxon>
        <taxon>Agaricales</taxon>
        <taxon>Agaricales incertae sedis</taxon>
        <taxon>Dendrothele</taxon>
    </lineage>
</organism>
<evidence type="ECO:0000256" key="12">
    <source>
        <dbReference type="ARBA" id="ARBA00023136"/>
    </source>
</evidence>
<dbReference type="PANTHER" id="PTHR24305:SF166">
    <property type="entry name" value="CYTOCHROME P450 12A4, MITOCHONDRIAL-RELATED"/>
    <property type="match status" value="1"/>
</dbReference>
<evidence type="ECO:0000313" key="16">
    <source>
        <dbReference type="Proteomes" id="UP000297245"/>
    </source>
</evidence>
<dbReference type="Proteomes" id="UP000297245">
    <property type="component" value="Unassembled WGS sequence"/>
</dbReference>
<keyword evidence="12" id="KW-0472">Membrane</keyword>
<reference evidence="15 16" key="1">
    <citation type="journal article" date="2019" name="Nat. Ecol. Evol.">
        <title>Megaphylogeny resolves global patterns of mushroom evolution.</title>
        <authorList>
            <person name="Varga T."/>
            <person name="Krizsan K."/>
            <person name="Foldi C."/>
            <person name="Dima B."/>
            <person name="Sanchez-Garcia M."/>
            <person name="Sanchez-Ramirez S."/>
            <person name="Szollosi G.J."/>
            <person name="Szarkandi J.G."/>
            <person name="Papp V."/>
            <person name="Albert L."/>
            <person name="Andreopoulos W."/>
            <person name="Angelini C."/>
            <person name="Antonin V."/>
            <person name="Barry K.W."/>
            <person name="Bougher N.L."/>
            <person name="Buchanan P."/>
            <person name="Buyck B."/>
            <person name="Bense V."/>
            <person name="Catcheside P."/>
            <person name="Chovatia M."/>
            <person name="Cooper J."/>
            <person name="Damon W."/>
            <person name="Desjardin D."/>
            <person name="Finy P."/>
            <person name="Geml J."/>
            <person name="Haridas S."/>
            <person name="Hughes K."/>
            <person name="Justo A."/>
            <person name="Karasinski D."/>
            <person name="Kautmanova I."/>
            <person name="Kiss B."/>
            <person name="Kocsube S."/>
            <person name="Kotiranta H."/>
            <person name="LaButti K.M."/>
            <person name="Lechner B.E."/>
            <person name="Liimatainen K."/>
            <person name="Lipzen A."/>
            <person name="Lukacs Z."/>
            <person name="Mihaltcheva S."/>
            <person name="Morgado L.N."/>
            <person name="Niskanen T."/>
            <person name="Noordeloos M.E."/>
            <person name="Ohm R.A."/>
            <person name="Ortiz-Santana B."/>
            <person name="Ovrebo C."/>
            <person name="Racz N."/>
            <person name="Riley R."/>
            <person name="Savchenko A."/>
            <person name="Shiryaev A."/>
            <person name="Soop K."/>
            <person name="Spirin V."/>
            <person name="Szebenyi C."/>
            <person name="Tomsovsky M."/>
            <person name="Tulloss R.E."/>
            <person name="Uehling J."/>
            <person name="Grigoriev I.V."/>
            <person name="Vagvolgyi C."/>
            <person name="Papp T."/>
            <person name="Martin F.M."/>
            <person name="Miettinen O."/>
            <person name="Hibbett D.S."/>
            <person name="Nagy L.G."/>
        </authorList>
    </citation>
    <scope>NUCLEOTIDE SEQUENCE [LARGE SCALE GENOMIC DNA]</scope>
    <source>
        <strain evidence="15 16">CBS 962.96</strain>
    </source>
</reference>
<keyword evidence="10 13" id="KW-0408">Iron</keyword>
<dbReference type="GO" id="GO:0004497">
    <property type="term" value="F:monooxygenase activity"/>
    <property type="evidence" value="ECO:0007669"/>
    <property type="project" value="UniProtKB-KW"/>
</dbReference>
<dbReference type="PROSITE" id="PS00086">
    <property type="entry name" value="CYTOCHROME_P450"/>
    <property type="match status" value="1"/>
</dbReference>
<evidence type="ECO:0000256" key="3">
    <source>
        <dbReference type="ARBA" id="ARBA00004721"/>
    </source>
</evidence>
<evidence type="ECO:0000256" key="1">
    <source>
        <dbReference type="ARBA" id="ARBA00001971"/>
    </source>
</evidence>
<dbReference type="InterPro" id="IPR001128">
    <property type="entry name" value="Cyt_P450"/>
</dbReference>
<evidence type="ECO:0000256" key="14">
    <source>
        <dbReference type="RuleBase" id="RU000461"/>
    </source>
</evidence>
<dbReference type="InterPro" id="IPR036396">
    <property type="entry name" value="Cyt_P450_sf"/>
</dbReference>
<keyword evidence="7 13" id="KW-0479">Metal-binding</keyword>
<comment type="similarity">
    <text evidence="4 14">Belongs to the cytochrome P450 family.</text>
</comment>
<protein>
    <submittedName>
        <fullName evidence="15">Cytochrome P450</fullName>
    </submittedName>
</protein>
<dbReference type="PANTHER" id="PTHR24305">
    <property type="entry name" value="CYTOCHROME P450"/>
    <property type="match status" value="1"/>
</dbReference>
<dbReference type="OrthoDB" id="5076166at2759"/>
<evidence type="ECO:0000256" key="2">
    <source>
        <dbReference type="ARBA" id="ARBA00004370"/>
    </source>
</evidence>
<dbReference type="InterPro" id="IPR002401">
    <property type="entry name" value="Cyt_P450_E_grp-I"/>
</dbReference>
<dbReference type="PRINTS" id="PR00385">
    <property type="entry name" value="P450"/>
</dbReference>
<comment type="cofactor">
    <cofactor evidence="1 13">
        <name>heme</name>
        <dbReference type="ChEBI" id="CHEBI:30413"/>
    </cofactor>
</comment>
<accession>A0A4S8MN79</accession>
<evidence type="ECO:0000256" key="5">
    <source>
        <dbReference type="ARBA" id="ARBA00022617"/>
    </source>
</evidence>
<evidence type="ECO:0000313" key="15">
    <source>
        <dbReference type="EMBL" id="THV04410.1"/>
    </source>
</evidence>
<keyword evidence="9 14" id="KW-0560">Oxidoreductase</keyword>
<keyword evidence="5 13" id="KW-0349">Heme</keyword>
<dbReference type="InterPro" id="IPR017972">
    <property type="entry name" value="Cyt_P450_CS"/>
</dbReference>
<evidence type="ECO:0000256" key="11">
    <source>
        <dbReference type="ARBA" id="ARBA00023033"/>
    </source>
</evidence>
<evidence type="ECO:0000256" key="10">
    <source>
        <dbReference type="ARBA" id="ARBA00023004"/>
    </source>
</evidence>
<evidence type="ECO:0000256" key="7">
    <source>
        <dbReference type="ARBA" id="ARBA00022723"/>
    </source>
</evidence>
<evidence type="ECO:0000256" key="13">
    <source>
        <dbReference type="PIRSR" id="PIRSR602401-1"/>
    </source>
</evidence>
<comment type="subcellular location">
    <subcellularLocation>
        <location evidence="2">Membrane</location>
    </subcellularLocation>
</comment>
<dbReference type="EMBL" id="ML179056">
    <property type="protein sequence ID" value="THV04410.1"/>
    <property type="molecule type" value="Genomic_DNA"/>
</dbReference>
<evidence type="ECO:0000256" key="8">
    <source>
        <dbReference type="ARBA" id="ARBA00022989"/>
    </source>
</evidence>
<dbReference type="GO" id="GO:0016705">
    <property type="term" value="F:oxidoreductase activity, acting on paired donors, with incorporation or reduction of molecular oxygen"/>
    <property type="evidence" value="ECO:0007669"/>
    <property type="project" value="InterPro"/>
</dbReference>
<comment type="pathway">
    <text evidence="3">Secondary metabolite biosynthesis; terpenoid biosynthesis.</text>
</comment>
<keyword evidence="8" id="KW-1133">Transmembrane helix</keyword>
<dbReference type="Gene3D" id="1.10.630.10">
    <property type="entry name" value="Cytochrome P450"/>
    <property type="match status" value="1"/>
</dbReference>
<dbReference type="GO" id="GO:0016020">
    <property type="term" value="C:membrane"/>
    <property type="evidence" value="ECO:0007669"/>
    <property type="project" value="UniProtKB-SubCell"/>
</dbReference>
<sequence length="541" mass="62238">MAFQFLDSSLPTISLLVALSFVVHYFNKHKSLKFLRGPPSPSWTFGNEYELVRQTETGEIEDPWVREYGLVFRFASFFGRETLFVSDPKALQHILHTSRYHYPKINGYRNDNHRIFGKSVVTVEGKAHQRQRKVLNHAFSISELKTFLPLFQRSTTRVSLRYPPPCALGLNSSEYKVIDVLGWLFRFALDVIGQAAFEYNFGALDEDDNVLTQILRHMNDDSFGPGISKSFMFLRGLRRQFLVPFIWTKEDKRFNHWLSTVTKTAETIFQKKAESKIQNIDEGHKDILSVLVRSNSLEDPSKRLDDKEVLHQMGTIILGGHETIAITSSWLLYELSRHPKHQERVLKEIEEVKKHKADGESFTWSDYDSMAFSNACIKATLRLYPVIVNMFRYADRDDIIPLSEPIISASGERLTEIPVRKWQRIRVNVSHYHRLQSVWGPDADTWNPERFINDSLKKETALGIFANLLSFSGGVRACIGWRFALMEMQTILTELVSAFEFSIDPKLDIFITAQGAAAPVVTGKEEEGIQMPLKVRPRQNS</sequence>
<gene>
    <name evidence="15" type="ORF">K435DRAFT_649293</name>
</gene>
<keyword evidence="16" id="KW-1185">Reference proteome</keyword>
<dbReference type="SUPFAM" id="SSF48264">
    <property type="entry name" value="Cytochrome P450"/>
    <property type="match status" value="1"/>
</dbReference>
<evidence type="ECO:0000256" key="6">
    <source>
        <dbReference type="ARBA" id="ARBA00022692"/>
    </source>
</evidence>
<feature type="binding site" description="axial binding residue" evidence="13">
    <location>
        <position position="478"/>
    </location>
    <ligand>
        <name>heme</name>
        <dbReference type="ChEBI" id="CHEBI:30413"/>
    </ligand>
    <ligandPart>
        <name>Fe</name>
        <dbReference type="ChEBI" id="CHEBI:18248"/>
    </ligandPart>
</feature>
<evidence type="ECO:0000256" key="9">
    <source>
        <dbReference type="ARBA" id="ARBA00023002"/>
    </source>
</evidence>
<dbReference type="PRINTS" id="PR00463">
    <property type="entry name" value="EP450I"/>
</dbReference>
<evidence type="ECO:0000256" key="4">
    <source>
        <dbReference type="ARBA" id="ARBA00010617"/>
    </source>
</evidence>
<dbReference type="InterPro" id="IPR050121">
    <property type="entry name" value="Cytochrome_P450_monoxygenase"/>
</dbReference>
<dbReference type="AlphaFoldDB" id="A0A4S8MN79"/>
<keyword evidence="6" id="KW-0812">Transmembrane</keyword>
<dbReference type="GO" id="GO:0020037">
    <property type="term" value="F:heme binding"/>
    <property type="evidence" value="ECO:0007669"/>
    <property type="project" value="InterPro"/>
</dbReference>
<dbReference type="GO" id="GO:0005506">
    <property type="term" value="F:iron ion binding"/>
    <property type="evidence" value="ECO:0007669"/>
    <property type="project" value="InterPro"/>
</dbReference>